<dbReference type="CDD" id="cd00090">
    <property type="entry name" value="HTH_ARSR"/>
    <property type="match status" value="1"/>
</dbReference>
<dbReference type="InterPro" id="IPR011991">
    <property type="entry name" value="ArsR-like_HTH"/>
</dbReference>
<feature type="domain" description="HTH arsR-type" evidence="1">
    <location>
        <begin position="1"/>
        <end position="90"/>
    </location>
</feature>
<dbReference type="EMBL" id="BDCO01000002">
    <property type="protein sequence ID" value="GAT31704.1"/>
    <property type="molecule type" value="Genomic_DNA"/>
</dbReference>
<dbReference type="STRING" id="690879.TSACC_298"/>
<dbReference type="CDD" id="cd02440">
    <property type="entry name" value="AdoMet_MTases"/>
    <property type="match status" value="1"/>
</dbReference>
<dbReference type="SMART" id="SM00418">
    <property type="entry name" value="HTH_ARSR"/>
    <property type="match status" value="1"/>
</dbReference>
<dbReference type="SUPFAM" id="SSF46785">
    <property type="entry name" value="Winged helix' DNA-binding domain"/>
    <property type="match status" value="1"/>
</dbReference>
<gene>
    <name evidence="2" type="ORF">TSACC_298</name>
</gene>
<dbReference type="Pfam" id="PF01022">
    <property type="entry name" value="HTH_5"/>
    <property type="match status" value="1"/>
</dbReference>
<dbReference type="PANTHER" id="PTHR43591">
    <property type="entry name" value="METHYLTRANSFERASE"/>
    <property type="match status" value="1"/>
</dbReference>
<dbReference type="Pfam" id="PF08241">
    <property type="entry name" value="Methyltransf_11"/>
    <property type="match status" value="1"/>
</dbReference>
<dbReference type="InterPro" id="IPR029063">
    <property type="entry name" value="SAM-dependent_MTases_sf"/>
</dbReference>
<dbReference type="PROSITE" id="PS50987">
    <property type="entry name" value="HTH_ARSR_2"/>
    <property type="match status" value="1"/>
</dbReference>
<protein>
    <submittedName>
        <fullName evidence="2">ArsR family transcriptional regulator</fullName>
    </submittedName>
</protein>
<reference evidence="3" key="1">
    <citation type="journal article" date="2017" name="Genome Announc.">
        <title>Draft Genome Sequence of Terrimicrobium sacchariphilum NM-5T, a Facultative Anaerobic Soil Bacterium of the Class Spartobacteria.</title>
        <authorList>
            <person name="Qiu Y.L."/>
            <person name="Tourlousse D.M."/>
            <person name="Matsuura N."/>
            <person name="Ohashi A."/>
            <person name="Sekiguchi Y."/>
        </authorList>
    </citation>
    <scope>NUCLEOTIDE SEQUENCE [LARGE SCALE GENOMIC DNA]</scope>
    <source>
        <strain evidence="3">NM-5</strain>
    </source>
</reference>
<dbReference type="NCBIfam" id="NF033788">
    <property type="entry name" value="HTH_metalloreg"/>
    <property type="match status" value="1"/>
</dbReference>
<dbReference type="InterPro" id="IPR013216">
    <property type="entry name" value="Methyltransf_11"/>
</dbReference>
<evidence type="ECO:0000313" key="2">
    <source>
        <dbReference type="EMBL" id="GAT31704.1"/>
    </source>
</evidence>
<keyword evidence="3" id="KW-1185">Reference proteome</keyword>
<dbReference type="Proteomes" id="UP000076023">
    <property type="component" value="Unassembled WGS sequence"/>
</dbReference>
<dbReference type="Gene3D" id="1.10.10.10">
    <property type="entry name" value="Winged helix-like DNA-binding domain superfamily/Winged helix DNA-binding domain"/>
    <property type="match status" value="1"/>
</dbReference>
<name>A0A146G3U3_TERSA</name>
<comment type="caution">
    <text evidence="2">The sequence shown here is derived from an EMBL/GenBank/DDBJ whole genome shotgun (WGS) entry which is preliminary data.</text>
</comment>
<organism evidence="2 3">
    <name type="scientific">Terrimicrobium sacchariphilum</name>
    <dbReference type="NCBI Taxonomy" id="690879"/>
    <lineage>
        <taxon>Bacteria</taxon>
        <taxon>Pseudomonadati</taxon>
        <taxon>Verrucomicrobiota</taxon>
        <taxon>Terrimicrobiia</taxon>
        <taxon>Terrimicrobiales</taxon>
        <taxon>Terrimicrobiaceae</taxon>
        <taxon>Terrimicrobium</taxon>
    </lineage>
</organism>
<dbReference type="Gene3D" id="3.40.50.150">
    <property type="entry name" value="Vaccinia Virus protein VP39"/>
    <property type="match status" value="1"/>
</dbReference>
<proteinExistence type="predicted"/>
<evidence type="ECO:0000313" key="3">
    <source>
        <dbReference type="Proteomes" id="UP000076023"/>
    </source>
</evidence>
<dbReference type="InterPro" id="IPR036390">
    <property type="entry name" value="WH_DNA-bd_sf"/>
</dbReference>
<accession>A0A146G3U3</accession>
<dbReference type="SUPFAM" id="SSF53335">
    <property type="entry name" value="S-adenosyl-L-methionine-dependent methyltransferases"/>
    <property type="match status" value="1"/>
</dbReference>
<dbReference type="InterPro" id="IPR036388">
    <property type="entry name" value="WH-like_DNA-bd_sf"/>
</dbReference>
<sequence length="306" mass="33574">MPALVKSLRALSDPTRLRLLLLLIEEEVTVAELQEILGMGQSRISASLSLLKREGLTAARRVGKNIFYSSRPEMVEAIRPILDAASRELPEATRDSAALALTLHKRKDKAAEYFNKLAGKFGRTYIPGRSWQALAHGLLRLLPPMVIADLGAGEGTLSQLLARSARHVIAIDNSEKMVEYGGALARDNGFENLEYRVGDIEDPPIDSGSVDLALFSQALHHAASPARAVKSAHRILRDGGRIVVLDLAAHSYEQARELYAHVWLGFPEAELYQMLKDAGFSQIEVSIVAREKQAPHFQTILATGVK</sequence>
<dbReference type="RefSeq" id="WP_075077590.1">
    <property type="nucleotide sequence ID" value="NZ_BDCO01000002.1"/>
</dbReference>
<evidence type="ECO:0000259" key="1">
    <source>
        <dbReference type="PROSITE" id="PS50987"/>
    </source>
</evidence>
<dbReference type="PRINTS" id="PR00778">
    <property type="entry name" value="HTHARSR"/>
</dbReference>
<dbReference type="GO" id="GO:0003700">
    <property type="term" value="F:DNA-binding transcription factor activity"/>
    <property type="evidence" value="ECO:0007669"/>
    <property type="project" value="InterPro"/>
</dbReference>
<dbReference type="InterPro" id="IPR001845">
    <property type="entry name" value="HTH_ArsR_DNA-bd_dom"/>
</dbReference>
<dbReference type="InParanoid" id="A0A146G3U3"/>
<dbReference type="AlphaFoldDB" id="A0A146G3U3"/>
<dbReference type="OrthoDB" id="9772751at2"/>